<dbReference type="CDD" id="cd16282">
    <property type="entry name" value="metallo-hydrolase-like_MBL-fold"/>
    <property type="match status" value="1"/>
</dbReference>
<dbReference type="GO" id="GO:0016787">
    <property type="term" value="F:hydrolase activity"/>
    <property type="evidence" value="ECO:0007669"/>
    <property type="project" value="UniProtKB-KW"/>
</dbReference>
<dbReference type="InterPro" id="IPR030829">
    <property type="entry name" value="SoxH-rel_PQQ_2"/>
</dbReference>
<dbReference type="Gene3D" id="3.60.15.10">
    <property type="entry name" value="Ribonuclease Z/Hydroxyacylglutathione hydrolase-like"/>
    <property type="match status" value="1"/>
</dbReference>
<keyword evidence="4" id="KW-0378">Hydrolase</keyword>
<dbReference type="OrthoDB" id="420651at2"/>
<dbReference type="NCBIfam" id="TIGR04559">
    <property type="entry name" value="SoxH_rel_PQQ_2"/>
    <property type="match status" value="1"/>
</dbReference>
<dbReference type="PANTHER" id="PTHR42951">
    <property type="entry name" value="METALLO-BETA-LACTAMASE DOMAIN-CONTAINING"/>
    <property type="match status" value="1"/>
</dbReference>
<feature type="chain" id="PRO_5014357502" evidence="2">
    <location>
        <begin position="26"/>
        <end position="315"/>
    </location>
</feature>
<proteinExistence type="inferred from homology"/>
<dbReference type="SMART" id="SM00849">
    <property type="entry name" value="Lactamase_B"/>
    <property type="match status" value="1"/>
</dbReference>
<protein>
    <submittedName>
        <fullName evidence="4">MBL fold metallo-hydrolase</fullName>
    </submittedName>
</protein>
<evidence type="ECO:0000259" key="3">
    <source>
        <dbReference type="SMART" id="SM00849"/>
    </source>
</evidence>
<keyword evidence="2" id="KW-0732">Signal</keyword>
<dbReference type="EMBL" id="PDZR01000002">
    <property type="protein sequence ID" value="PNG27189.1"/>
    <property type="molecule type" value="Genomic_DNA"/>
</dbReference>
<reference evidence="4 5" key="1">
    <citation type="submission" date="2017-10" db="EMBL/GenBank/DDBJ databases">
        <title>Genome announcement of Methylocella silvestris TVC from permafrost.</title>
        <authorList>
            <person name="Wang J."/>
            <person name="Geng K."/>
            <person name="Ul-Haque F."/>
            <person name="Crombie A.T."/>
            <person name="Street L.E."/>
            <person name="Wookey P.A."/>
            <person name="Murrell J.C."/>
            <person name="Pratscher J."/>
        </authorList>
    </citation>
    <scope>NUCLEOTIDE SEQUENCE [LARGE SCALE GENOMIC DNA]</scope>
    <source>
        <strain evidence="4 5">TVC</strain>
    </source>
</reference>
<gene>
    <name evidence="4" type="ORF">CR492_03615</name>
</gene>
<dbReference type="Pfam" id="PF00753">
    <property type="entry name" value="Lactamase_B"/>
    <property type="match status" value="1"/>
</dbReference>
<dbReference type="AlphaFoldDB" id="A0A2J7TK88"/>
<accession>A0A2J7TK88</accession>
<evidence type="ECO:0000256" key="2">
    <source>
        <dbReference type="SAM" id="SignalP"/>
    </source>
</evidence>
<feature type="signal peptide" evidence="2">
    <location>
        <begin position="1"/>
        <end position="25"/>
    </location>
</feature>
<dbReference type="PANTHER" id="PTHR42951:SF4">
    <property type="entry name" value="ACYL-COENZYME A THIOESTERASE MBLAC2"/>
    <property type="match status" value="1"/>
</dbReference>
<name>A0A2J7TK88_METSI</name>
<dbReference type="GO" id="GO:0017001">
    <property type="term" value="P:antibiotic catabolic process"/>
    <property type="evidence" value="ECO:0007669"/>
    <property type="project" value="UniProtKB-ARBA"/>
</dbReference>
<dbReference type="InterPro" id="IPR036866">
    <property type="entry name" value="RibonucZ/Hydroxyglut_hydro"/>
</dbReference>
<dbReference type="Proteomes" id="UP000236286">
    <property type="component" value="Unassembled WGS sequence"/>
</dbReference>
<comment type="similarity">
    <text evidence="1">Belongs to the metallo-beta-lactamase superfamily. Class-B beta-lactamase family.</text>
</comment>
<evidence type="ECO:0000313" key="4">
    <source>
        <dbReference type="EMBL" id="PNG27189.1"/>
    </source>
</evidence>
<feature type="domain" description="Metallo-beta-lactamase" evidence="3">
    <location>
        <begin position="62"/>
        <end position="244"/>
    </location>
</feature>
<comment type="caution">
    <text evidence="4">The sequence shown here is derived from an EMBL/GenBank/DDBJ whole genome shotgun (WGS) entry which is preliminary data.</text>
</comment>
<sequence length="315" mass="33980">MDLSVLTRRKLLAGGFCLCCLPATARRAFAAVAPFATEEVAEGVHIRRGVDQDATAANDDAIANIGFIIGRDGVLVVDPGGSLIDGQSLRATIREKTKLPIKYVVMSHIHPDHIFGAAAFLEDQPVFVGHHALSEAMRQRGDYYHGVLADIVGEDRAGTIVPPTLAVRDGAEFDLGDRIVSAHAHGVAHTTSDLSLIDRKTGLLLTADLVFVQRMPSLDGSLPGWLKELQGLKQIGAPRAVPGHGPVAIAWPDGAADIDRYLTTLQRGVEKAIEAGVAIEEASARVAQDEKDRWTLFDDYNGRNVIAAYKELEWR</sequence>
<dbReference type="SUPFAM" id="SSF56281">
    <property type="entry name" value="Metallo-hydrolase/oxidoreductase"/>
    <property type="match status" value="1"/>
</dbReference>
<dbReference type="InterPro" id="IPR050855">
    <property type="entry name" value="NDM-1-like"/>
</dbReference>
<evidence type="ECO:0000313" key="5">
    <source>
        <dbReference type="Proteomes" id="UP000236286"/>
    </source>
</evidence>
<dbReference type="InterPro" id="IPR001279">
    <property type="entry name" value="Metallo-B-lactamas"/>
</dbReference>
<evidence type="ECO:0000256" key="1">
    <source>
        <dbReference type="ARBA" id="ARBA00005250"/>
    </source>
</evidence>
<organism evidence="4 5">
    <name type="scientific">Methylocella silvestris</name>
    <dbReference type="NCBI Taxonomy" id="199596"/>
    <lineage>
        <taxon>Bacteria</taxon>
        <taxon>Pseudomonadati</taxon>
        <taxon>Pseudomonadota</taxon>
        <taxon>Alphaproteobacteria</taxon>
        <taxon>Hyphomicrobiales</taxon>
        <taxon>Beijerinckiaceae</taxon>
        <taxon>Methylocella</taxon>
    </lineage>
</organism>
<dbReference type="RefSeq" id="WP_102842385.1">
    <property type="nucleotide sequence ID" value="NZ_PDZR01000002.1"/>
</dbReference>